<keyword evidence="1" id="KW-0472">Membrane</keyword>
<feature type="transmembrane region" description="Helical" evidence="1">
    <location>
        <begin position="128"/>
        <end position="146"/>
    </location>
</feature>
<dbReference type="Proteomes" id="UP000494115">
    <property type="component" value="Unassembled WGS sequence"/>
</dbReference>
<protein>
    <submittedName>
        <fullName evidence="2">Uncharacterized protein</fullName>
    </submittedName>
</protein>
<keyword evidence="3" id="KW-1185">Reference proteome</keyword>
<accession>A0A6S7BHB0</accession>
<keyword evidence="1" id="KW-0812">Transmembrane</keyword>
<reference evidence="2 3" key="1">
    <citation type="submission" date="2020-04" db="EMBL/GenBank/DDBJ databases">
        <authorList>
            <person name="De Canck E."/>
        </authorList>
    </citation>
    <scope>NUCLEOTIDE SEQUENCE [LARGE SCALE GENOMIC DNA]</scope>
    <source>
        <strain evidence="2 3">LMG 28138</strain>
    </source>
</reference>
<organism evidence="2 3">
    <name type="scientific">Pararobbsia alpina</name>
    <dbReference type="NCBI Taxonomy" id="621374"/>
    <lineage>
        <taxon>Bacteria</taxon>
        <taxon>Pseudomonadati</taxon>
        <taxon>Pseudomonadota</taxon>
        <taxon>Betaproteobacteria</taxon>
        <taxon>Burkholderiales</taxon>
        <taxon>Burkholderiaceae</taxon>
        <taxon>Pararobbsia</taxon>
    </lineage>
</organism>
<gene>
    <name evidence="2" type="ORF">LMG28138_04846</name>
</gene>
<name>A0A6S7BHB0_9BURK</name>
<proteinExistence type="predicted"/>
<keyword evidence="1" id="KW-1133">Transmembrane helix</keyword>
<sequence length="193" mass="21103">MLIFSSSKDDRAAPASLGANLDEAAAARAPAVSPNWRELSRREESTSPSRAIRRACRAQSRPVRLREPVPGLGRLGVMGVWVWSMVELPAELAVDASIVQVAALAFSKLCLTLLAGAVLTGNVLARRVFLFICWLSVLAIAPDLPLQFRYDRTDFLLSAVECLTKVLTIIAFALPGLNYKVAFDDHTRLDGRR</sequence>
<evidence type="ECO:0000256" key="1">
    <source>
        <dbReference type="SAM" id="Phobius"/>
    </source>
</evidence>
<evidence type="ECO:0000313" key="2">
    <source>
        <dbReference type="EMBL" id="CAB3800409.1"/>
    </source>
</evidence>
<feature type="transmembrane region" description="Helical" evidence="1">
    <location>
        <begin position="166"/>
        <end position="183"/>
    </location>
</feature>
<dbReference type="RefSeq" id="WP_175107466.1">
    <property type="nucleotide sequence ID" value="NZ_CADIKM010000037.1"/>
</dbReference>
<evidence type="ECO:0000313" key="3">
    <source>
        <dbReference type="Proteomes" id="UP000494115"/>
    </source>
</evidence>
<dbReference type="EMBL" id="CADIKM010000037">
    <property type="protein sequence ID" value="CAB3800409.1"/>
    <property type="molecule type" value="Genomic_DNA"/>
</dbReference>
<feature type="transmembrane region" description="Helical" evidence="1">
    <location>
        <begin position="98"/>
        <end position="121"/>
    </location>
</feature>
<dbReference type="AlphaFoldDB" id="A0A6S7BHB0"/>